<organism evidence="1 2">
    <name type="scientific">Rozella allomycis (strain CSF55)</name>
    <dbReference type="NCBI Taxonomy" id="988480"/>
    <lineage>
        <taxon>Eukaryota</taxon>
        <taxon>Fungi</taxon>
        <taxon>Fungi incertae sedis</taxon>
        <taxon>Cryptomycota</taxon>
        <taxon>Cryptomycota incertae sedis</taxon>
        <taxon>Rozella</taxon>
    </lineage>
</organism>
<dbReference type="GO" id="GO:0005829">
    <property type="term" value="C:cytosol"/>
    <property type="evidence" value="ECO:0007669"/>
    <property type="project" value="GOC"/>
</dbReference>
<dbReference type="InterPro" id="IPR016024">
    <property type="entry name" value="ARM-type_fold"/>
</dbReference>
<proteinExistence type="predicted"/>
<evidence type="ECO:0000313" key="1">
    <source>
        <dbReference type="EMBL" id="RKP18081.1"/>
    </source>
</evidence>
<reference evidence="2" key="1">
    <citation type="journal article" date="2018" name="Nat. Microbiol.">
        <title>Leveraging single-cell genomics to expand the fungal tree of life.</title>
        <authorList>
            <person name="Ahrendt S.R."/>
            <person name="Quandt C.A."/>
            <person name="Ciobanu D."/>
            <person name="Clum A."/>
            <person name="Salamov A."/>
            <person name="Andreopoulos B."/>
            <person name="Cheng J.F."/>
            <person name="Woyke T."/>
            <person name="Pelin A."/>
            <person name="Henrissat B."/>
            <person name="Reynolds N.K."/>
            <person name="Benny G.L."/>
            <person name="Smith M.E."/>
            <person name="James T.Y."/>
            <person name="Grigoriev I.V."/>
        </authorList>
    </citation>
    <scope>NUCLEOTIDE SEQUENCE [LARGE SCALE GENOMIC DNA]</scope>
    <source>
        <strain evidence="2">CSF55</strain>
    </source>
</reference>
<dbReference type="PANTHER" id="PTHR21663">
    <property type="entry name" value="HYPOTHETICAL HEAT DOMAIN-CONTAINING"/>
    <property type="match status" value="1"/>
</dbReference>
<dbReference type="GO" id="GO:0005794">
    <property type="term" value="C:Golgi apparatus"/>
    <property type="evidence" value="ECO:0007669"/>
    <property type="project" value="TreeGrafter"/>
</dbReference>
<evidence type="ECO:0008006" key="3">
    <source>
        <dbReference type="Google" id="ProtNLM"/>
    </source>
</evidence>
<dbReference type="AlphaFoldDB" id="A0A4P9YHB2"/>
<dbReference type="GO" id="GO:0006897">
    <property type="term" value="P:endocytosis"/>
    <property type="evidence" value="ECO:0007669"/>
    <property type="project" value="TreeGrafter"/>
</dbReference>
<dbReference type="Proteomes" id="UP000281549">
    <property type="component" value="Unassembled WGS sequence"/>
</dbReference>
<dbReference type="InterPro" id="IPR040108">
    <property type="entry name" value="Laa1/Sip1/HEATR5"/>
</dbReference>
<dbReference type="GO" id="GO:0008104">
    <property type="term" value="P:intracellular protein localization"/>
    <property type="evidence" value="ECO:0007669"/>
    <property type="project" value="TreeGrafter"/>
</dbReference>
<evidence type="ECO:0000313" key="2">
    <source>
        <dbReference type="Proteomes" id="UP000281549"/>
    </source>
</evidence>
<protein>
    <recommendedName>
        <fullName evidence="3">ARM repeat-containing protein</fullName>
    </recommendedName>
</protein>
<dbReference type="EMBL" id="ML005568">
    <property type="protein sequence ID" value="RKP18081.1"/>
    <property type="molecule type" value="Genomic_DNA"/>
</dbReference>
<accession>A0A4P9YHB2</accession>
<dbReference type="SUPFAM" id="SSF48371">
    <property type="entry name" value="ARM repeat"/>
    <property type="match status" value="1"/>
</dbReference>
<dbReference type="GO" id="GO:0042147">
    <property type="term" value="P:retrograde transport, endosome to Golgi"/>
    <property type="evidence" value="ECO:0007669"/>
    <property type="project" value="TreeGrafter"/>
</dbReference>
<dbReference type="PANTHER" id="PTHR21663:SF0">
    <property type="entry name" value="HEAT REPEAT-CONTAINING PROTEIN 5B"/>
    <property type="match status" value="1"/>
</dbReference>
<dbReference type="Gene3D" id="1.25.10.10">
    <property type="entry name" value="Leucine-rich Repeat Variant"/>
    <property type="match status" value="1"/>
</dbReference>
<sequence length="547" mass="61867">MPRETTTVTETCELKTNTITETQTLGPITSTISCETVTKTKSLPPVTIAPTCPPRKRRRCRKCEKGEYVDREQDNYDWLLVEIIQIIRTEFDNALNLGPGIIIDKDFGERLNAVEHVNNFTQAGVRNNGFPYHPLKHLINSLLNIATKLQTPNTVLDFVPESIASWIILFERLGDAINFIHEFQILNGVCPEDRKHNSHFRASKSVNLIAKDVLKSQQAHLETKLKTIIKLKCMSPRPLREYFARCFVAVYTYGETKGLYEFCNFLLDLLTGAFKSQQEYSRLVVLSVLGSVMEKVGGRVSTIGVEAVAILLKYINKFDKECIKNNVRIESIETLMKTLNGVGKAINEGIHKDVFKVMKGLMSDKNAQVRISAANCLNSLFMTSTIAIQFSEVENLVLFVLKCFDESELFRKALARMIGNILASTQKPQCGVKIVDKKKKIVNKEGEQGGICSVIEMLNLLYTPISKMNGLSHETCMGLIEIYSVLFSILGAEIFEEEMTMAISHVLSFLDLPKIPSDKKEMIYEKDKINNFNLNQKDWERGTECYC</sequence>
<gene>
    <name evidence="1" type="ORF">ROZALSC1DRAFT_23579</name>
</gene>
<dbReference type="PROSITE" id="PS51257">
    <property type="entry name" value="PROKAR_LIPOPROTEIN"/>
    <property type="match status" value="1"/>
</dbReference>
<dbReference type="GO" id="GO:0030139">
    <property type="term" value="C:endocytic vesicle"/>
    <property type="evidence" value="ECO:0007669"/>
    <property type="project" value="TreeGrafter"/>
</dbReference>
<dbReference type="InterPro" id="IPR011989">
    <property type="entry name" value="ARM-like"/>
</dbReference>
<dbReference type="GO" id="GO:0016020">
    <property type="term" value="C:membrane"/>
    <property type="evidence" value="ECO:0007669"/>
    <property type="project" value="TreeGrafter"/>
</dbReference>
<name>A0A4P9YHB2_ROZAC</name>